<feature type="compositionally biased region" description="Polar residues" evidence="1">
    <location>
        <begin position="348"/>
        <end position="364"/>
    </location>
</feature>
<feature type="region of interest" description="Disordered" evidence="1">
    <location>
        <begin position="343"/>
        <end position="364"/>
    </location>
</feature>
<reference evidence="3" key="1">
    <citation type="journal article" date="2019" name="Plant Biotechnol. J.">
        <title>Genome sequencing of the Australian wild diploid species Gossypium australe highlights disease resistance and delayed gland morphogenesis.</title>
        <authorList>
            <person name="Cai Y."/>
            <person name="Cai X."/>
            <person name="Wang Q."/>
            <person name="Wang P."/>
            <person name="Zhang Y."/>
            <person name="Cai C."/>
            <person name="Xu Y."/>
            <person name="Wang K."/>
            <person name="Zhou Z."/>
            <person name="Wang C."/>
            <person name="Geng S."/>
            <person name="Li B."/>
            <person name="Dong Q."/>
            <person name="Hou Y."/>
            <person name="Wang H."/>
            <person name="Ai P."/>
            <person name="Liu Z."/>
            <person name="Yi F."/>
            <person name="Sun M."/>
            <person name="An G."/>
            <person name="Cheng J."/>
            <person name="Zhang Y."/>
            <person name="Shi Q."/>
            <person name="Xie Y."/>
            <person name="Shi X."/>
            <person name="Chang Y."/>
            <person name="Huang F."/>
            <person name="Chen Y."/>
            <person name="Hong S."/>
            <person name="Mi L."/>
            <person name="Sun Q."/>
            <person name="Zhang L."/>
            <person name="Zhou B."/>
            <person name="Peng R."/>
            <person name="Zhang X."/>
            <person name="Liu F."/>
        </authorList>
    </citation>
    <scope>NUCLEOTIDE SEQUENCE [LARGE SCALE GENOMIC DNA]</scope>
    <source>
        <strain evidence="3">cv. PA1801</strain>
    </source>
</reference>
<keyword evidence="3" id="KW-1185">Reference proteome</keyword>
<gene>
    <name evidence="2" type="ORF">EPI10_003652</name>
</gene>
<organism evidence="2 3">
    <name type="scientific">Gossypium australe</name>
    <dbReference type="NCBI Taxonomy" id="47621"/>
    <lineage>
        <taxon>Eukaryota</taxon>
        <taxon>Viridiplantae</taxon>
        <taxon>Streptophyta</taxon>
        <taxon>Embryophyta</taxon>
        <taxon>Tracheophyta</taxon>
        <taxon>Spermatophyta</taxon>
        <taxon>Magnoliopsida</taxon>
        <taxon>eudicotyledons</taxon>
        <taxon>Gunneridae</taxon>
        <taxon>Pentapetalae</taxon>
        <taxon>rosids</taxon>
        <taxon>malvids</taxon>
        <taxon>Malvales</taxon>
        <taxon>Malvaceae</taxon>
        <taxon>Malvoideae</taxon>
        <taxon>Gossypium</taxon>
    </lineage>
</organism>
<feature type="region of interest" description="Disordered" evidence="1">
    <location>
        <begin position="1"/>
        <end position="27"/>
    </location>
</feature>
<dbReference type="GO" id="GO:0005634">
    <property type="term" value="C:nucleus"/>
    <property type="evidence" value="ECO:0007669"/>
    <property type="project" value="TreeGrafter"/>
</dbReference>
<protein>
    <submittedName>
        <fullName evidence="2">G patch domain-containing protein TGH isoform X2</fullName>
    </submittedName>
</protein>
<evidence type="ECO:0000313" key="2">
    <source>
        <dbReference type="EMBL" id="KAA3456913.1"/>
    </source>
</evidence>
<feature type="compositionally biased region" description="Basic and acidic residues" evidence="1">
    <location>
        <begin position="1"/>
        <end position="20"/>
    </location>
</feature>
<dbReference type="Proteomes" id="UP000325315">
    <property type="component" value="Unassembled WGS sequence"/>
</dbReference>
<proteinExistence type="predicted"/>
<dbReference type="Pfam" id="PF26093">
    <property type="entry name" value="HTH_TGH"/>
    <property type="match status" value="1"/>
</dbReference>
<dbReference type="PANTHER" id="PTHR13384:SF19">
    <property type="entry name" value="G PATCH DOMAIN-CONTAINING PROTEIN 1"/>
    <property type="match status" value="1"/>
</dbReference>
<sequence length="549" mass="61851">MTAEGRGKLLGEKPLERSSKETTSSSIASREFQLQFNLSDTFKKPDSFSKLPEVAKPFKDDPAKQERFEQFLKEKYEGGLRSTGYSSASNMSEAARAREKLDFEAAAEVLEKGKWGRESMVSTQPLDFLAAGMQFTSGGLEQVKDTHAEDLVTKEKYPRREEFQWRPLPVLCKRFDLIDPFMGKVFLNSVLLFSFHKPELVGTVYGRFYDVVMCLWTKMSVPPPAPRARSKIDSLLFIPDSVKDVKPEEDAITNRDVPAAQTGAQKTIEAAEEEIEIVAENVERPVDLYKAIFSDDSDEDVEDTDTKKVEDPEKKIEVATTTLNRLIAGDFLESLGKELGFEVPPDTPYSTNKANSSAQIETPNSDAGIAKVGTVEGHRTFCAPNVGTGTSLNPEQEPTQGGESPKNESIPGKPVRYSSKHTDGLSDNISGKVNADKFPPEDKKVRSPSSRRRNWSSSSSSEDERSRKHSRRDRYRSSDSYSDSSSDDRERYHSRSKGKRKRSSREKSSSSRKHSKHHKHRSRDSPSRSHHGSEREHSESRKEKRKRRN</sequence>
<evidence type="ECO:0000313" key="3">
    <source>
        <dbReference type="Proteomes" id="UP000325315"/>
    </source>
</evidence>
<feature type="compositionally biased region" description="Basic and acidic residues" evidence="1">
    <location>
        <begin position="434"/>
        <end position="445"/>
    </location>
</feature>
<accession>A0A5B6UHU7</accession>
<feature type="compositionally biased region" description="Basic and acidic residues" evidence="1">
    <location>
        <begin position="523"/>
        <end position="542"/>
    </location>
</feature>
<dbReference type="GO" id="GO:0003723">
    <property type="term" value="F:RNA binding"/>
    <property type="evidence" value="ECO:0007669"/>
    <property type="project" value="TreeGrafter"/>
</dbReference>
<feature type="compositionally biased region" description="Polar residues" evidence="1">
    <location>
        <begin position="387"/>
        <end position="402"/>
    </location>
</feature>
<dbReference type="EMBL" id="SMMG02000011">
    <property type="protein sequence ID" value="KAA3456913.1"/>
    <property type="molecule type" value="Genomic_DNA"/>
</dbReference>
<dbReference type="PANTHER" id="PTHR13384">
    <property type="entry name" value="G PATCH DOMAIN-CONTAINING PROTEIN 1"/>
    <property type="match status" value="1"/>
</dbReference>
<name>A0A5B6UHU7_9ROSI</name>
<dbReference type="AlphaFoldDB" id="A0A5B6UHU7"/>
<evidence type="ECO:0000256" key="1">
    <source>
        <dbReference type="SAM" id="MobiDB-lite"/>
    </source>
</evidence>
<comment type="caution">
    <text evidence="2">The sequence shown here is derived from an EMBL/GenBank/DDBJ whole genome shotgun (WGS) entry which is preliminary data.</text>
</comment>
<feature type="region of interest" description="Disordered" evidence="1">
    <location>
        <begin position="381"/>
        <end position="549"/>
    </location>
</feature>
<dbReference type="OrthoDB" id="20507at2759"/>
<feature type="compositionally biased region" description="Basic residues" evidence="1">
    <location>
        <begin position="494"/>
        <end position="522"/>
    </location>
</feature>